<keyword evidence="6" id="KW-0675">Receptor</keyword>
<keyword evidence="2" id="KW-0812">Transmembrane</keyword>
<name>A0AAV2PV80_MEGNR</name>
<evidence type="ECO:0000313" key="11">
    <source>
        <dbReference type="EMBL" id="CAL4065889.1"/>
    </source>
</evidence>
<accession>A0AAV2PV80</accession>
<comment type="caution">
    <text evidence="11">The sequence shown here is derived from an EMBL/GenBank/DDBJ whole genome shotgun (WGS) entry which is preliminary data.</text>
</comment>
<evidence type="ECO:0000256" key="6">
    <source>
        <dbReference type="ARBA" id="ARBA00023170"/>
    </source>
</evidence>
<proteinExistence type="predicted"/>
<dbReference type="Pfam" id="PF11548">
    <property type="entry name" value="Receptor_IA-2"/>
    <property type="match status" value="1"/>
</dbReference>
<dbReference type="GO" id="GO:0016020">
    <property type="term" value="C:membrane"/>
    <property type="evidence" value="ECO:0007669"/>
    <property type="project" value="UniProtKB-SubCell"/>
</dbReference>
<evidence type="ECO:0000256" key="2">
    <source>
        <dbReference type="ARBA" id="ARBA00022692"/>
    </source>
</evidence>
<feature type="region of interest" description="Disordered" evidence="8">
    <location>
        <begin position="692"/>
        <end position="711"/>
    </location>
</feature>
<dbReference type="InterPro" id="IPR038112">
    <property type="entry name" value="Receptor_IA-2_ectodomain_sf"/>
</dbReference>
<dbReference type="PANTHER" id="PTHR46106:SF4">
    <property type="entry name" value="IA-2 PROTEIN TYROSINE PHOSPHATASE, ISOFORM C"/>
    <property type="match status" value="1"/>
</dbReference>
<dbReference type="InterPro" id="IPR033522">
    <property type="entry name" value="IA-2/IA-2_beta"/>
</dbReference>
<keyword evidence="12" id="KW-1185">Reference proteome</keyword>
<dbReference type="InterPro" id="IPR021613">
    <property type="entry name" value="Receptor_IA-2_dom"/>
</dbReference>
<feature type="non-terminal residue" evidence="11">
    <location>
        <position position="837"/>
    </location>
</feature>
<dbReference type="GO" id="GO:0045202">
    <property type="term" value="C:synapse"/>
    <property type="evidence" value="ECO:0007669"/>
    <property type="project" value="TreeGrafter"/>
</dbReference>
<dbReference type="AlphaFoldDB" id="A0AAV2PV80"/>
<keyword evidence="3 9" id="KW-0732">Signal</keyword>
<feature type="compositionally biased region" description="Basic and acidic residues" evidence="8">
    <location>
        <begin position="218"/>
        <end position="229"/>
    </location>
</feature>
<keyword evidence="4" id="KW-1133">Transmembrane helix</keyword>
<feature type="compositionally biased region" description="Low complexity" evidence="8">
    <location>
        <begin position="199"/>
        <end position="217"/>
    </location>
</feature>
<evidence type="ECO:0000256" key="5">
    <source>
        <dbReference type="ARBA" id="ARBA00023136"/>
    </source>
</evidence>
<protein>
    <recommendedName>
        <fullName evidence="10">Protein-tyrosine phosphatase receptor IA-2 ectodomain domain-containing protein</fullName>
    </recommendedName>
</protein>
<evidence type="ECO:0000256" key="4">
    <source>
        <dbReference type="ARBA" id="ARBA00022989"/>
    </source>
</evidence>
<evidence type="ECO:0000256" key="8">
    <source>
        <dbReference type="SAM" id="MobiDB-lite"/>
    </source>
</evidence>
<keyword evidence="7" id="KW-0325">Glycoprotein</keyword>
<organism evidence="11 12">
    <name type="scientific">Meganyctiphanes norvegica</name>
    <name type="common">Northern krill</name>
    <name type="synonym">Thysanopoda norvegica</name>
    <dbReference type="NCBI Taxonomy" id="48144"/>
    <lineage>
        <taxon>Eukaryota</taxon>
        <taxon>Metazoa</taxon>
        <taxon>Ecdysozoa</taxon>
        <taxon>Arthropoda</taxon>
        <taxon>Crustacea</taxon>
        <taxon>Multicrustacea</taxon>
        <taxon>Malacostraca</taxon>
        <taxon>Eumalacostraca</taxon>
        <taxon>Eucarida</taxon>
        <taxon>Euphausiacea</taxon>
        <taxon>Euphausiidae</taxon>
        <taxon>Meganyctiphanes</taxon>
    </lineage>
</organism>
<dbReference type="GO" id="GO:0030141">
    <property type="term" value="C:secretory granule"/>
    <property type="evidence" value="ECO:0007669"/>
    <property type="project" value="InterPro"/>
</dbReference>
<evidence type="ECO:0000256" key="7">
    <source>
        <dbReference type="ARBA" id="ARBA00023180"/>
    </source>
</evidence>
<feature type="domain" description="Protein-tyrosine phosphatase receptor IA-2 ectodomain" evidence="10">
    <location>
        <begin position="743"/>
        <end position="830"/>
    </location>
</feature>
<evidence type="ECO:0000256" key="1">
    <source>
        <dbReference type="ARBA" id="ARBA00004167"/>
    </source>
</evidence>
<evidence type="ECO:0000313" key="12">
    <source>
        <dbReference type="Proteomes" id="UP001497623"/>
    </source>
</evidence>
<feature type="signal peptide" evidence="9">
    <location>
        <begin position="1"/>
        <end position="21"/>
    </location>
</feature>
<dbReference type="Gene3D" id="3.30.70.2470">
    <property type="entry name" value="Protein-tyrosine phosphatase receptor IA-2 ectodomain"/>
    <property type="match status" value="1"/>
</dbReference>
<feature type="compositionally biased region" description="Polar residues" evidence="8">
    <location>
        <begin position="178"/>
        <end position="197"/>
    </location>
</feature>
<keyword evidence="5" id="KW-0472">Membrane</keyword>
<sequence>MYRYVAVIFLVLGNHRLLVHASGNIGCLFSDTLCEQDREWCFDDYAFGRCLPLYGHVKEDDLHRYELGTQELHLLEQEMQRLFLLGYRWSHTYTQCVLQALLTTIRFRKSFDVTSCNGDLDQDLEGALKAIEGEELDHIDPRDLAIVRFTPSETDPHAPYADEVYFPPVEHNELPHNPQHQQQEPSEANAGASSGSTHAGVSGASASPPAESSAHQDLPPHDSPHHDPPPHNYVNYYGNGADYEDMDVYPYSPHQYSPPLNPVYRKRSDFSNQEISPEQIAKVAAILDEIRNKGPLSLPEKIDTEETVFFPERLLEKNEDEEDEEDEGVFGEAPAKPMYTEGGQLFVPEIEGENPEESVWSKFSRLHEPWIQVGMPNQDPLIAEPSVKEALLPLLSQNEPLPRHFFTEPDDNSINSLLMQEDPSLDLEDNSEIGPFDQMLMQEELARVQEPSNLKKLQAVFGPQLSALSDYDTEYEYPDYGLMKGNDYQYYDYGANSKDNDAHIFVKKDEETAALDDQLALQVLIKNDRSVVNDHLKLMDITIIFLTILISPLNGGLPRYMAIVPISLSSFFKSVQAQGDSLDLLTQAAWSFQRPERLDVKKPGPFYENSKNNFAFNYEDPVNEDDLEQVGEAIVDVQNGGSSGNALLDRLLEEHQGNNLMPQPKIRAQQTFGDVLLAEEGLVDDTEKVPFAQPFKQPQPPPEKEAKSDVAPGKVEIADSSAPAPTSAPTAAAHSAAPTHAPSYVYIITHDSVTEAQAKEMVGLILKDAGLPEKYVDHLNWEDRQVTFHVQKNPKGVSAADVAKKAEELRDVIKKELEGVEITKAGLGDQATTALII</sequence>
<dbReference type="EMBL" id="CAXKWB010001945">
    <property type="protein sequence ID" value="CAL4065889.1"/>
    <property type="molecule type" value="Genomic_DNA"/>
</dbReference>
<comment type="subcellular location">
    <subcellularLocation>
        <location evidence="1">Membrane</location>
        <topology evidence="1">Single-pass membrane protein</topology>
    </subcellularLocation>
</comment>
<feature type="chain" id="PRO_5043405049" description="Protein-tyrosine phosphatase receptor IA-2 ectodomain domain-containing protein" evidence="9">
    <location>
        <begin position="22"/>
        <end position="837"/>
    </location>
</feature>
<feature type="region of interest" description="Disordered" evidence="8">
    <location>
        <begin position="169"/>
        <end position="239"/>
    </location>
</feature>
<evidence type="ECO:0000259" key="10">
    <source>
        <dbReference type="Pfam" id="PF11548"/>
    </source>
</evidence>
<reference evidence="11 12" key="1">
    <citation type="submission" date="2024-05" db="EMBL/GenBank/DDBJ databases">
        <authorList>
            <person name="Wallberg A."/>
        </authorList>
    </citation>
    <scope>NUCLEOTIDE SEQUENCE [LARGE SCALE GENOMIC DNA]</scope>
</reference>
<evidence type="ECO:0000256" key="9">
    <source>
        <dbReference type="SAM" id="SignalP"/>
    </source>
</evidence>
<dbReference type="Proteomes" id="UP001497623">
    <property type="component" value="Unassembled WGS sequence"/>
</dbReference>
<evidence type="ECO:0000256" key="3">
    <source>
        <dbReference type="ARBA" id="ARBA00022729"/>
    </source>
</evidence>
<dbReference type="PANTHER" id="PTHR46106">
    <property type="entry name" value="IA-2 PROTEIN TYROSINE PHOSPHATASE, ISOFORM C"/>
    <property type="match status" value="1"/>
</dbReference>
<gene>
    <name evidence="11" type="ORF">MNOR_LOCUS5136</name>
</gene>
<dbReference type="GO" id="GO:0051046">
    <property type="term" value="P:regulation of secretion"/>
    <property type="evidence" value="ECO:0007669"/>
    <property type="project" value="TreeGrafter"/>
</dbReference>